<keyword evidence="3" id="KW-1185">Reference proteome</keyword>
<proteinExistence type="predicted"/>
<feature type="region of interest" description="Disordered" evidence="1">
    <location>
        <begin position="46"/>
        <end position="70"/>
    </location>
</feature>
<evidence type="ECO:0000313" key="2">
    <source>
        <dbReference type="EMBL" id="KAA8549329.1"/>
    </source>
</evidence>
<reference evidence="2 3" key="1">
    <citation type="submission" date="2019-09" db="EMBL/GenBank/DDBJ databases">
        <title>A chromosome-level genome assembly of the Chinese tupelo Nyssa sinensis.</title>
        <authorList>
            <person name="Yang X."/>
            <person name="Kang M."/>
            <person name="Yang Y."/>
            <person name="Xiong H."/>
            <person name="Wang M."/>
            <person name="Zhang Z."/>
            <person name="Wang Z."/>
            <person name="Wu H."/>
            <person name="Ma T."/>
            <person name="Liu J."/>
            <person name="Xi Z."/>
        </authorList>
    </citation>
    <scope>NUCLEOTIDE SEQUENCE [LARGE SCALE GENOMIC DNA]</scope>
    <source>
        <strain evidence="2">J267</strain>
        <tissue evidence="2">Leaf</tissue>
    </source>
</reference>
<organism evidence="2 3">
    <name type="scientific">Nyssa sinensis</name>
    <dbReference type="NCBI Taxonomy" id="561372"/>
    <lineage>
        <taxon>Eukaryota</taxon>
        <taxon>Viridiplantae</taxon>
        <taxon>Streptophyta</taxon>
        <taxon>Embryophyta</taxon>
        <taxon>Tracheophyta</taxon>
        <taxon>Spermatophyta</taxon>
        <taxon>Magnoliopsida</taxon>
        <taxon>eudicotyledons</taxon>
        <taxon>Gunneridae</taxon>
        <taxon>Pentapetalae</taxon>
        <taxon>asterids</taxon>
        <taxon>Cornales</taxon>
        <taxon>Nyssaceae</taxon>
        <taxon>Nyssa</taxon>
    </lineage>
</organism>
<sequence>MALDFHETETLLPSEFLTDDFIMSENQKITRNCLRIPESVLNGFGSCGSSSSGFSTPAGSELGSTETESDEDYFVAELTRQMADYMLQEDDENTAPTCVSANSKWSDCNLGSKQRHDQRLISTPCKPSSVPAHAKDTDVGIML</sequence>
<dbReference type="EMBL" id="CM018031">
    <property type="protein sequence ID" value="KAA8549329.1"/>
    <property type="molecule type" value="Genomic_DNA"/>
</dbReference>
<protein>
    <submittedName>
        <fullName evidence="2">Uncharacterized protein</fullName>
    </submittedName>
</protein>
<gene>
    <name evidence="2" type="ORF">F0562_001013</name>
</gene>
<dbReference type="OrthoDB" id="1709562at2759"/>
<feature type="compositionally biased region" description="Low complexity" evidence="1">
    <location>
        <begin position="46"/>
        <end position="55"/>
    </location>
</feature>
<dbReference type="AlphaFoldDB" id="A0A5J5C2C4"/>
<dbReference type="Proteomes" id="UP000325577">
    <property type="component" value="Linkage Group LG0"/>
</dbReference>
<dbReference type="PANTHER" id="PTHR33356:SF16">
    <property type="entry name" value="G PATCH DOMAIN PROTEIN"/>
    <property type="match status" value="1"/>
</dbReference>
<dbReference type="PANTHER" id="PTHR33356">
    <property type="entry name" value="TIP41-LIKE PROTEIN"/>
    <property type="match status" value="1"/>
</dbReference>
<evidence type="ECO:0000256" key="1">
    <source>
        <dbReference type="SAM" id="MobiDB-lite"/>
    </source>
</evidence>
<evidence type="ECO:0000313" key="3">
    <source>
        <dbReference type="Proteomes" id="UP000325577"/>
    </source>
</evidence>
<name>A0A5J5C2C4_9ASTE</name>
<accession>A0A5J5C2C4</accession>